<proteinExistence type="predicted"/>
<name>A0A0D9XF00_9ORYZ</name>
<reference evidence="2 3" key="1">
    <citation type="submission" date="2012-08" db="EMBL/GenBank/DDBJ databases">
        <title>Oryza genome evolution.</title>
        <authorList>
            <person name="Wing R.A."/>
        </authorList>
    </citation>
    <scope>NUCLEOTIDE SEQUENCE</scope>
</reference>
<evidence type="ECO:0000313" key="3">
    <source>
        <dbReference type="Proteomes" id="UP000032180"/>
    </source>
</evidence>
<dbReference type="Gramene" id="LPERR09G10600.1">
    <property type="protein sequence ID" value="LPERR09G10600.1"/>
    <property type="gene ID" value="LPERR09G10600"/>
</dbReference>
<dbReference type="HOGENOM" id="CLU_2295750_0_0_1"/>
<protein>
    <submittedName>
        <fullName evidence="2">Uncharacterized protein</fullName>
    </submittedName>
</protein>
<dbReference type="EnsemblPlants" id="LPERR09G10600.1">
    <property type="protein sequence ID" value="LPERR09G10600.1"/>
    <property type="gene ID" value="LPERR09G10600"/>
</dbReference>
<reference evidence="3" key="2">
    <citation type="submission" date="2013-12" db="EMBL/GenBank/DDBJ databases">
        <authorList>
            <person name="Yu Y."/>
            <person name="Lee S."/>
            <person name="de Baynast K."/>
            <person name="Wissotski M."/>
            <person name="Liu L."/>
            <person name="Talag J."/>
            <person name="Goicoechea J."/>
            <person name="Angelova A."/>
            <person name="Jetty R."/>
            <person name="Kudrna D."/>
            <person name="Golser W."/>
            <person name="Rivera L."/>
            <person name="Zhang J."/>
            <person name="Wing R."/>
        </authorList>
    </citation>
    <scope>NUCLEOTIDE SEQUENCE</scope>
</reference>
<feature type="compositionally biased region" description="Polar residues" evidence="1">
    <location>
        <begin position="1"/>
        <end position="11"/>
    </location>
</feature>
<dbReference type="Proteomes" id="UP000032180">
    <property type="component" value="Chromosome 9"/>
</dbReference>
<accession>A0A0D9XF00</accession>
<keyword evidence="3" id="KW-1185">Reference proteome</keyword>
<evidence type="ECO:0000256" key="1">
    <source>
        <dbReference type="SAM" id="MobiDB-lite"/>
    </source>
</evidence>
<organism evidence="2 3">
    <name type="scientific">Leersia perrieri</name>
    <dbReference type="NCBI Taxonomy" id="77586"/>
    <lineage>
        <taxon>Eukaryota</taxon>
        <taxon>Viridiplantae</taxon>
        <taxon>Streptophyta</taxon>
        <taxon>Embryophyta</taxon>
        <taxon>Tracheophyta</taxon>
        <taxon>Spermatophyta</taxon>
        <taxon>Magnoliopsida</taxon>
        <taxon>Liliopsida</taxon>
        <taxon>Poales</taxon>
        <taxon>Poaceae</taxon>
        <taxon>BOP clade</taxon>
        <taxon>Oryzoideae</taxon>
        <taxon>Oryzeae</taxon>
        <taxon>Oryzinae</taxon>
        <taxon>Leersia</taxon>
    </lineage>
</organism>
<sequence>MAWSPTGSTAPTACRTREPDTTPHTHAAAEAEVARVWSLGRFRDQNLPCGKEILSCLTECGSICTSTAARNTDIHYSGVALVSHRRLLGDDGELGAGCSTE</sequence>
<feature type="region of interest" description="Disordered" evidence="1">
    <location>
        <begin position="1"/>
        <end position="24"/>
    </location>
</feature>
<feature type="compositionally biased region" description="Basic and acidic residues" evidence="1">
    <location>
        <begin position="15"/>
        <end position="24"/>
    </location>
</feature>
<dbReference type="AlphaFoldDB" id="A0A0D9XF00"/>
<reference evidence="2" key="3">
    <citation type="submission" date="2015-04" db="UniProtKB">
        <authorList>
            <consortium name="EnsemblPlants"/>
        </authorList>
    </citation>
    <scope>IDENTIFICATION</scope>
</reference>
<evidence type="ECO:0000313" key="2">
    <source>
        <dbReference type="EnsemblPlants" id="LPERR09G10600.1"/>
    </source>
</evidence>